<name>A0ABC8AUI2_9NOCA</name>
<proteinExistence type="predicted"/>
<organism evidence="3 4">
    <name type="scientific">Nocardia seriolae</name>
    <dbReference type="NCBI Taxonomy" id="37332"/>
    <lineage>
        <taxon>Bacteria</taxon>
        <taxon>Bacillati</taxon>
        <taxon>Actinomycetota</taxon>
        <taxon>Actinomycetes</taxon>
        <taxon>Mycobacteriales</taxon>
        <taxon>Nocardiaceae</taxon>
        <taxon>Nocardia</taxon>
    </lineage>
</organism>
<keyword evidence="3" id="KW-0575">Peroxidase</keyword>
<dbReference type="InterPro" id="IPR000639">
    <property type="entry name" value="Epox_hydrolase-like"/>
</dbReference>
<dbReference type="InterPro" id="IPR029058">
    <property type="entry name" value="AB_hydrolase_fold"/>
</dbReference>
<gene>
    <name evidence="3" type="ORF">NS506_03843</name>
</gene>
<dbReference type="GO" id="GO:0016787">
    <property type="term" value="F:hydrolase activity"/>
    <property type="evidence" value="ECO:0007669"/>
    <property type="project" value="UniProtKB-KW"/>
</dbReference>
<dbReference type="PRINTS" id="PR00111">
    <property type="entry name" value="ABHYDROLASE"/>
</dbReference>
<feature type="domain" description="AB hydrolase-1" evidence="2">
    <location>
        <begin position="34"/>
        <end position="292"/>
    </location>
</feature>
<dbReference type="InterPro" id="IPR000073">
    <property type="entry name" value="AB_hydrolase_1"/>
</dbReference>
<dbReference type="AlphaFoldDB" id="A0ABC8AUI2"/>
<dbReference type="Gene3D" id="3.40.50.1820">
    <property type="entry name" value="alpha/beta hydrolase"/>
    <property type="match status" value="1"/>
</dbReference>
<dbReference type="EC" id="1.11.1.10" evidence="3"/>
<dbReference type="GO" id="GO:0016691">
    <property type="term" value="F:chloride peroxidase activity"/>
    <property type="evidence" value="ECO:0007669"/>
    <property type="project" value="UniProtKB-EC"/>
</dbReference>
<evidence type="ECO:0000256" key="1">
    <source>
        <dbReference type="ARBA" id="ARBA00022801"/>
    </source>
</evidence>
<dbReference type="KEGG" id="nsr:NS506_03843"/>
<sequence length="310" mass="34245">MRAVRAVDEWKGLGSARIPANGIELSVVEHGTGPPIVFCHGFPELGFSWRHQVFALADAGFRTLTPDMRGYGGSSRPDRIDAYDMLTVCGDLVGLLDAHGLEDAIFVGHDWGASVVWHLAREYPERVRAVAGLSVPATPRSSGPPTAIMRARLGEDFYMIWFQEPGVADRVLDADVRHTLLQVDRLSKEAFLDTDSPEPPRPDWLTEPEFDYYVQAFTATGFTGGLNYYRNLDRTWETTEHLEGVTIAQPSLFIAGSADPVIQFTPMHKMSALLSDLRGTVILDGAGHWIQQQRPAEVNAALIEFARGLN</sequence>
<evidence type="ECO:0000313" key="3">
    <source>
        <dbReference type="EMBL" id="APA97892.1"/>
    </source>
</evidence>
<dbReference type="EMBL" id="CP017839">
    <property type="protein sequence ID" value="APA97892.1"/>
    <property type="molecule type" value="Genomic_DNA"/>
</dbReference>
<dbReference type="SUPFAM" id="SSF53474">
    <property type="entry name" value="alpha/beta-Hydrolases"/>
    <property type="match status" value="1"/>
</dbReference>
<accession>A0ABC8AUI2</accession>
<dbReference type="Proteomes" id="UP000180166">
    <property type="component" value="Chromosome"/>
</dbReference>
<evidence type="ECO:0000313" key="4">
    <source>
        <dbReference type="Proteomes" id="UP000180166"/>
    </source>
</evidence>
<dbReference type="Pfam" id="PF00561">
    <property type="entry name" value="Abhydrolase_1"/>
    <property type="match status" value="1"/>
</dbReference>
<keyword evidence="3" id="KW-0560">Oxidoreductase</keyword>
<evidence type="ECO:0000259" key="2">
    <source>
        <dbReference type="Pfam" id="PF00561"/>
    </source>
</evidence>
<reference evidence="3 4" key="1">
    <citation type="submission" date="2016-10" db="EMBL/GenBank/DDBJ databases">
        <title>Genome sequence of Nocardia seriolae strain EM150506, isolated from Anguila japonica.</title>
        <authorList>
            <person name="Han H.-J."/>
        </authorList>
    </citation>
    <scope>NUCLEOTIDE SEQUENCE [LARGE SCALE GENOMIC DNA]</scope>
    <source>
        <strain evidence="3 4">EM150506</strain>
    </source>
</reference>
<protein>
    <submittedName>
        <fullName evidence="3">Chloride peroxidase</fullName>
        <ecNumber evidence="3">1.11.1.10</ecNumber>
    </submittedName>
</protein>
<dbReference type="RefSeq" id="WP_071344028.1">
    <property type="nucleotide sequence ID" value="NZ_CP017839.1"/>
</dbReference>
<keyword evidence="1" id="KW-0378">Hydrolase</keyword>
<dbReference type="PANTHER" id="PTHR43329">
    <property type="entry name" value="EPOXIDE HYDROLASE"/>
    <property type="match status" value="1"/>
</dbReference>
<dbReference type="PRINTS" id="PR00412">
    <property type="entry name" value="EPOXHYDRLASE"/>
</dbReference>